<keyword evidence="1" id="KW-1015">Disulfide bond</keyword>
<name>A0AAV2A5H4_9ARAC</name>
<reference evidence="4 5" key="1">
    <citation type="submission" date="2024-04" db="EMBL/GenBank/DDBJ databases">
        <authorList>
            <person name="Rising A."/>
            <person name="Reimegard J."/>
            <person name="Sonavane S."/>
            <person name="Akerstrom W."/>
            <person name="Nylinder S."/>
            <person name="Hedman E."/>
            <person name="Kallberg Y."/>
        </authorList>
    </citation>
    <scope>NUCLEOTIDE SEQUENCE [LARGE SCALE GENOMIC DNA]</scope>
</reference>
<dbReference type="EMBL" id="CAXIEN010000120">
    <property type="protein sequence ID" value="CAL1279268.1"/>
    <property type="molecule type" value="Genomic_DNA"/>
</dbReference>
<dbReference type="InterPro" id="IPR050373">
    <property type="entry name" value="Fibrinogen_C-term_domain"/>
</dbReference>
<sequence>MSINSALRPLAKNAIVSSNFQAQNSDSMSGEHGNRKFTTKDQDNDDSKDINCAQKHKGGWWYSSCLAANLNGLYLEEKHEVTGIGLYWSGWRVTKESLEATEMKIRPKNFRKS</sequence>
<evidence type="ECO:0000313" key="5">
    <source>
        <dbReference type="Proteomes" id="UP001497382"/>
    </source>
</evidence>
<dbReference type="InterPro" id="IPR020837">
    <property type="entry name" value="Fibrinogen_CS"/>
</dbReference>
<dbReference type="PANTHER" id="PTHR19143:SF458">
    <property type="entry name" value="FIBRINOGEN C-TERMINAL DOMAIN-CONTAINING PROTEIN-RELATED"/>
    <property type="match status" value="1"/>
</dbReference>
<comment type="caution">
    <text evidence="4">The sequence shown here is derived from an EMBL/GenBank/DDBJ whole genome shotgun (WGS) entry which is preliminary data.</text>
</comment>
<proteinExistence type="predicted"/>
<evidence type="ECO:0000259" key="3">
    <source>
        <dbReference type="PROSITE" id="PS51406"/>
    </source>
</evidence>
<dbReference type="AlphaFoldDB" id="A0AAV2A5H4"/>
<dbReference type="InterPro" id="IPR002181">
    <property type="entry name" value="Fibrinogen_a/b/g_C_dom"/>
</dbReference>
<gene>
    <name evidence="4" type="ORF">LARSCL_LOCUS10250</name>
</gene>
<dbReference type="GO" id="GO:0005615">
    <property type="term" value="C:extracellular space"/>
    <property type="evidence" value="ECO:0007669"/>
    <property type="project" value="TreeGrafter"/>
</dbReference>
<dbReference type="Gene3D" id="3.90.215.10">
    <property type="entry name" value="Gamma Fibrinogen, chain A, domain 1"/>
    <property type="match status" value="1"/>
</dbReference>
<dbReference type="PROSITE" id="PS00514">
    <property type="entry name" value="FIBRINOGEN_C_1"/>
    <property type="match status" value="1"/>
</dbReference>
<dbReference type="InterPro" id="IPR036056">
    <property type="entry name" value="Fibrinogen-like_C"/>
</dbReference>
<evidence type="ECO:0000256" key="1">
    <source>
        <dbReference type="ARBA" id="ARBA00023157"/>
    </source>
</evidence>
<dbReference type="InterPro" id="IPR014716">
    <property type="entry name" value="Fibrinogen_a/b/g_C_1"/>
</dbReference>
<evidence type="ECO:0000256" key="2">
    <source>
        <dbReference type="SAM" id="MobiDB-lite"/>
    </source>
</evidence>
<feature type="region of interest" description="Disordered" evidence="2">
    <location>
        <begin position="21"/>
        <end position="49"/>
    </location>
</feature>
<organism evidence="4 5">
    <name type="scientific">Larinioides sclopetarius</name>
    <dbReference type="NCBI Taxonomy" id="280406"/>
    <lineage>
        <taxon>Eukaryota</taxon>
        <taxon>Metazoa</taxon>
        <taxon>Ecdysozoa</taxon>
        <taxon>Arthropoda</taxon>
        <taxon>Chelicerata</taxon>
        <taxon>Arachnida</taxon>
        <taxon>Araneae</taxon>
        <taxon>Araneomorphae</taxon>
        <taxon>Entelegynae</taxon>
        <taxon>Araneoidea</taxon>
        <taxon>Araneidae</taxon>
        <taxon>Larinioides</taxon>
    </lineage>
</organism>
<dbReference type="PROSITE" id="PS51406">
    <property type="entry name" value="FIBRINOGEN_C_2"/>
    <property type="match status" value="1"/>
</dbReference>
<dbReference type="Proteomes" id="UP001497382">
    <property type="component" value="Unassembled WGS sequence"/>
</dbReference>
<dbReference type="SUPFAM" id="SSF56496">
    <property type="entry name" value="Fibrinogen C-terminal domain-like"/>
    <property type="match status" value="1"/>
</dbReference>
<keyword evidence="5" id="KW-1185">Reference proteome</keyword>
<evidence type="ECO:0000313" key="4">
    <source>
        <dbReference type="EMBL" id="CAL1279268.1"/>
    </source>
</evidence>
<dbReference type="PANTHER" id="PTHR19143">
    <property type="entry name" value="FIBRINOGEN/TENASCIN/ANGIOPOEITIN"/>
    <property type="match status" value="1"/>
</dbReference>
<feature type="domain" description="Fibrinogen C-terminal" evidence="3">
    <location>
        <begin position="26"/>
        <end position="109"/>
    </location>
</feature>
<accession>A0AAV2A5H4</accession>
<feature type="compositionally biased region" description="Basic and acidic residues" evidence="2">
    <location>
        <begin position="32"/>
        <end position="49"/>
    </location>
</feature>
<dbReference type="Pfam" id="PF00147">
    <property type="entry name" value="Fibrinogen_C"/>
    <property type="match status" value="1"/>
</dbReference>
<dbReference type="SMART" id="SM00186">
    <property type="entry name" value="FBG"/>
    <property type="match status" value="1"/>
</dbReference>
<protein>
    <recommendedName>
        <fullName evidence="3">Fibrinogen C-terminal domain-containing protein</fullName>
    </recommendedName>
</protein>